<feature type="domain" description="4Fe-4S ferredoxin-type" evidence="1">
    <location>
        <begin position="807"/>
        <end position="836"/>
    </location>
</feature>
<dbReference type="Gene3D" id="2.40.40.20">
    <property type="match status" value="1"/>
</dbReference>
<dbReference type="SUPFAM" id="SSF50692">
    <property type="entry name" value="ADC-like"/>
    <property type="match status" value="1"/>
</dbReference>
<dbReference type="CDD" id="cd02784">
    <property type="entry name" value="MopB_CT_PHLH"/>
    <property type="match status" value="1"/>
</dbReference>
<dbReference type="AlphaFoldDB" id="A0A381PL02"/>
<protein>
    <recommendedName>
        <fullName evidence="1">4Fe-4S ferredoxin-type domain-containing protein</fullName>
    </recommendedName>
</protein>
<evidence type="ECO:0000313" key="2">
    <source>
        <dbReference type="EMBL" id="SUZ67128.1"/>
    </source>
</evidence>
<dbReference type="SUPFAM" id="SSF54862">
    <property type="entry name" value="4Fe-4S ferredoxins"/>
    <property type="match status" value="1"/>
</dbReference>
<dbReference type="SUPFAM" id="SSF53706">
    <property type="entry name" value="Formate dehydrogenase/DMSO reductase, domains 1-3"/>
    <property type="match status" value="1"/>
</dbReference>
<dbReference type="PROSITE" id="PS51379">
    <property type="entry name" value="4FE4S_FER_2"/>
    <property type="match status" value="3"/>
</dbReference>
<dbReference type="InterPro" id="IPR009010">
    <property type="entry name" value="Asp_de-COase-like_dom_sf"/>
</dbReference>
<proteinExistence type="predicted"/>
<feature type="domain" description="4Fe-4S ferredoxin-type" evidence="1">
    <location>
        <begin position="773"/>
        <end position="806"/>
    </location>
</feature>
<accession>A0A381PL02</accession>
<dbReference type="InterPro" id="IPR017896">
    <property type="entry name" value="4Fe4S_Fe-S-bd"/>
</dbReference>
<organism evidence="2">
    <name type="scientific">marine metagenome</name>
    <dbReference type="NCBI Taxonomy" id="408172"/>
    <lineage>
        <taxon>unclassified sequences</taxon>
        <taxon>metagenomes</taxon>
        <taxon>ecological metagenomes</taxon>
    </lineage>
</organism>
<dbReference type="Pfam" id="PF12838">
    <property type="entry name" value="Fer4_7"/>
    <property type="match status" value="1"/>
</dbReference>
<reference evidence="2" key="1">
    <citation type="submission" date="2018-05" db="EMBL/GenBank/DDBJ databases">
        <authorList>
            <person name="Lanie J.A."/>
            <person name="Ng W.-L."/>
            <person name="Kazmierczak K.M."/>
            <person name="Andrzejewski T.M."/>
            <person name="Davidsen T.M."/>
            <person name="Wayne K.J."/>
            <person name="Tettelin H."/>
            <person name="Glass J.I."/>
            <person name="Rusch D."/>
            <person name="Podicherti R."/>
            <person name="Tsui H.-C.T."/>
            <person name="Winkler M.E."/>
        </authorList>
    </citation>
    <scope>NUCLEOTIDE SEQUENCE</scope>
</reference>
<dbReference type="EMBL" id="UINC01001004">
    <property type="protein sequence ID" value="SUZ67128.1"/>
    <property type="molecule type" value="Genomic_DNA"/>
</dbReference>
<sequence length="960" mass="107471">MSLVAASVALAGLEGCKKPVQKIIPYVDAEIGTIPGIPKYYASTMPFKNNAIGVLIENHDERPVKVEGNEKHPTSLGKSNTFSQATVLDMYDPDRARGVKLDGKKVAWSDYVKYAQSIHDSNGEGLAVLLQESSSPTLNVLRDDFAKTYPNADWVVYDPINNENLYLGIEKAFGKKMQPYNRLENAQTILSIDSDFLGCDDNNIYHTKKFSQNRKLEDENSTMNRLYVVESSMTSTGANADHRLNVSVGEFNSVLKELCSELKKLGLKTDAKSVKTSNNLWIKTVAEELIKNKGNCIILGGNHLSAEAHAVIAMLNNQLGAPIDYYPLTRSHVTSSKDLGVLCKKMEKGAVKNLIILGGNPVYNTSADLEFATLMKNVENIVHLSNIYDETSKHSNWHIAESHFFETWGDAMTYDGYPSVIQPQIRPLFQSKSAIEILIPLVHGEEKSSYDLIKDIWKRKIAKQSNFENTWNKTLHNGIYNQRLLKAQGVRSRNVSLLSLTDQKTKENQFEVVFVASSSMYDGRYANNGWLQELPKPITHLTWDNAALISMSVAKQLNIKNGQMLEITLNKKTVKIPAWIVPGQNKKTITLELGYGRNFNGRVGHGVGFNMYPLRTTKSMGYGSGATVKVLKEKYPLAGTQDHYGLESDDLSLSKSLSADETQNRIPELVRQATLDEYKDHPDFVKHAVEKHLPDKGRELKNYSMYNPEPEYDYSKGHQWGMSIDLTSCTGCNACSIACQSENNIPVVGKQQVLNGREMHWIRIDNYFSGDPDNPEVSTQSVACVHCELAPCETVCPVSATTHSTDGVNQMAYNRCVGTRYCANNCPYKVRKFNFYNFTKDTPEVVQMAMNPDVSMRFRGVMEKCTYCYQRVSEARIKASNERRELVDGDIQTACQQSCPADAIIFGDINNSQSEVSKAKRRNRDYALLGQLGTSPRTTYLAKIRNQNPKLITNHTGAHH</sequence>
<evidence type="ECO:0000259" key="1">
    <source>
        <dbReference type="PROSITE" id="PS51379"/>
    </source>
</evidence>
<dbReference type="Gene3D" id="3.30.70.20">
    <property type="match status" value="2"/>
</dbReference>
<dbReference type="PANTHER" id="PTHR42783:SF3">
    <property type="entry name" value="GLUTAMATE SYNTHASE [NADPH] SMALL CHAIN-RELATED"/>
    <property type="match status" value="1"/>
</dbReference>
<dbReference type="Gene3D" id="3.40.50.740">
    <property type="match status" value="1"/>
</dbReference>
<feature type="domain" description="4Fe-4S ferredoxin-type" evidence="1">
    <location>
        <begin position="720"/>
        <end position="750"/>
    </location>
</feature>
<name>A0A381PL02_9ZZZZ</name>
<dbReference type="CDD" id="cd10551">
    <property type="entry name" value="PsrB"/>
    <property type="match status" value="1"/>
</dbReference>
<gene>
    <name evidence="2" type="ORF">METZ01_LOCUS19982</name>
</gene>
<dbReference type="PANTHER" id="PTHR42783">
    <property type="entry name" value="GLUTAMATE SYNTHASE [NADPH] SMALL CHAIN"/>
    <property type="match status" value="1"/>
</dbReference>